<evidence type="ECO:0000313" key="2">
    <source>
        <dbReference type="Proteomes" id="UP000509346"/>
    </source>
</evidence>
<dbReference type="AlphaFoldDB" id="A0A7D5P5V0"/>
<organism evidence="1 2">
    <name type="scientific">Halosimplex pelagicum</name>
    <dbReference type="NCBI Taxonomy" id="869886"/>
    <lineage>
        <taxon>Archaea</taxon>
        <taxon>Methanobacteriati</taxon>
        <taxon>Methanobacteriota</taxon>
        <taxon>Stenosarchaea group</taxon>
        <taxon>Halobacteria</taxon>
        <taxon>Halobacteriales</taxon>
        <taxon>Haloarculaceae</taxon>
        <taxon>Halosimplex</taxon>
    </lineage>
</organism>
<dbReference type="KEGG" id="hpel:HZS54_08250"/>
<dbReference type="InterPro" id="IPR044843">
    <property type="entry name" value="Trans_IPPS_bact-type"/>
</dbReference>
<dbReference type="SUPFAM" id="SSF48576">
    <property type="entry name" value="Terpenoid synthases"/>
    <property type="match status" value="1"/>
</dbReference>
<dbReference type="GO" id="GO:0051996">
    <property type="term" value="F:squalene synthase [NAD(P)H] activity"/>
    <property type="evidence" value="ECO:0007669"/>
    <property type="project" value="InterPro"/>
</dbReference>
<dbReference type="OrthoDB" id="305023at2157"/>
<dbReference type="Gene3D" id="1.10.600.10">
    <property type="entry name" value="Farnesyl Diphosphate Synthase"/>
    <property type="match status" value="1"/>
</dbReference>
<dbReference type="RefSeq" id="WP_179921782.1">
    <property type="nucleotide sequence ID" value="NZ_CP058909.1"/>
</dbReference>
<dbReference type="InterPro" id="IPR008949">
    <property type="entry name" value="Isoprenoid_synthase_dom_sf"/>
</dbReference>
<gene>
    <name evidence="1" type="ORF">HZS54_08250</name>
</gene>
<dbReference type="Pfam" id="PF00494">
    <property type="entry name" value="SQS_PSY"/>
    <property type="match status" value="1"/>
</dbReference>
<sequence>MPASDQVDTSKQIHRRTGRTFYAATKLLPERVRETTYVLYAFFRIADEVVDRTDGPDPEAQRRRLEAMRAVALGEIDPDAGTALDDEERAVLDAFRSLADRTGIDDREVEVFVDAMLQDIETARYPAYEDLEGYMRGSSVAVANMMMAAMEMSAEDREQARPHAEALAEAFQLTNFLRDVREDVRDYGRVYIPQETLERFGVDEADLAEANVTDGFVAAMRHELQRTERRYREGVAGIRMLPEDCQFGVLLAAVFYAEHHRLIRARDYDVLTETPELGRLRRGYLLVRTWIHWRRHRDPEATFYAVSAVSPGGEGDGVETDGVTGHVA</sequence>
<dbReference type="SFLD" id="SFLDG01212">
    <property type="entry name" value="Phytoene_synthase_like"/>
    <property type="match status" value="1"/>
</dbReference>
<dbReference type="SFLD" id="SFLDS00005">
    <property type="entry name" value="Isoprenoid_Synthase_Type_I"/>
    <property type="match status" value="1"/>
</dbReference>
<dbReference type="InterPro" id="IPR002060">
    <property type="entry name" value="Squ/phyt_synthse"/>
</dbReference>
<protein>
    <submittedName>
        <fullName evidence="1">Phytoene/squalene synthase family protein</fullName>
    </submittedName>
</protein>
<reference evidence="1 2" key="1">
    <citation type="submission" date="2020-07" db="EMBL/GenBank/DDBJ databases">
        <title>Halosimplex litoreum sp. nov. and Halosimplex rubrum sp. nov., isolated from different salt environments.</title>
        <authorList>
            <person name="Cui H."/>
        </authorList>
    </citation>
    <scope>NUCLEOTIDE SEQUENCE [LARGE SCALE GENOMIC DNA]</scope>
    <source>
        <strain evidence="1 2">R2</strain>
    </source>
</reference>
<dbReference type="GeneID" id="56082573"/>
<keyword evidence="2" id="KW-1185">Reference proteome</keyword>
<evidence type="ECO:0000313" key="1">
    <source>
        <dbReference type="EMBL" id="QLH81617.1"/>
    </source>
</evidence>
<dbReference type="EMBL" id="CP058909">
    <property type="protein sequence ID" value="QLH81617.1"/>
    <property type="molecule type" value="Genomic_DNA"/>
</dbReference>
<dbReference type="PANTHER" id="PTHR31480">
    <property type="entry name" value="BIFUNCTIONAL LYCOPENE CYCLASE/PHYTOENE SYNTHASE"/>
    <property type="match status" value="1"/>
</dbReference>
<dbReference type="GO" id="GO:0004311">
    <property type="term" value="F:geranylgeranyl diphosphate synthase activity"/>
    <property type="evidence" value="ECO:0007669"/>
    <property type="project" value="InterPro"/>
</dbReference>
<dbReference type="CDD" id="cd00683">
    <property type="entry name" value="Trans_IPPS_HH"/>
    <property type="match status" value="1"/>
</dbReference>
<dbReference type="SFLD" id="SFLDG01018">
    <property type="entry name" value="Squalene/Phytoene_Synthase_Lik"/>
    <property type="match status" value="1"/>
</dbReference>
<dbReference type="InterPro" id="IPR033904">
    <property type="entry name" value="Trans_IPPS_HH"/>
</dbReference>
<proteinExistence type="predicted"/>
<accession>A0A7D5P5V0</accession>
<dbReference type="Proteomes" id="UP000509346">
    <property type="component" value="Chromosome"/>
</dbReference>
<name>A0A7D5P5V0_9EURY</name>